<dbReference type="GO" id="GO:0022857">
    <property type="term" value="F:transmembrane transporter activity"/>
    <property type="evidence" value="ECO:0007669"/>
    <property type="project" value="InterPro"/>
</dbReference>
<dbReference type="PANTHER" id="PTHR23534">
    <property type="entry name" value="MFS PERMEASE"/>
    <property type="match status" value="1"/>
</dbReference>
<accession>A0A1H9T3F7</accession>
<dbReference type="EMBL" id="FOHA01000010">
    <property type="protein sequence ID" value="SER91770.1"/>
    <property type="molecule type" value="Genomic_DNA"/>
</dbReference>
<feature type="transmembrane region" description="Helical" evidence="6">
    <location>
        <begin position="60"/>
        <end position="77"/>
    </location>
</feature>
<dbReference type="PANTHER" id="PTHR23534:SF1">
    <property type="entry name" value="MAJOR FACILITATOR SUPERFAMILY PROTEIN"/>
    <property type="match status" value="1"/>
</dbReference>
<keyword evidence="4 6" id="KW-1133">Transmembrane helix</keyword>
<dbReference type="GO" id="GO:0005886">
    <property type="term" value="C:plasma membrane"/>
    <property type="evidence" value="ECO:0007669"/>
    <property type="project" value="UniProtKB-SubCell"/>
</dbReference>
<feature type="transmembrane region" description="Helical" evidence="6">
    <location>
        <begin position="327"/>
        <end position="356"/>
    </location>
</feature>
<reference evidence="8 9" key="1">
    <citation type="submission" date="2016-10" db="EMBL/GenBank/DDBJ databases">
        <authorList>
            <person name="de Groot N.N."/>
        </authorList>
    </citation>
    <scope>NUCLEOTIDE SEQUENCE [LARGE SCALE GENOMIC DNA]</scope>
    <source>
        <strain evidence="8 9">DSM 13760</strain>
    </source>
</reference>
<dbReference type="Gene3D" id="1.20.1250.20">
    <property type="entry name" value="MFS general substrate transporter like domains"/>
    <property type="match status" value="1"/>
</dbReference>
<feature type="transmembrane region" description="Helical" evidence="6">
    <location>
        <begin position="396"/>
        <end position="415"/>
    </location>
</feature>
<comment type="subcellular location">
    <subcellularLocation>
        <location evidence="1">Cell membrane</location>
        <topology evidence="1">Multi-pass membrane protein</topology>
    </subcellularLocation>
</comment>
<keyword evidence="9" id="KW-1185">Reference proteome</keyword>
<dbReference type="OrthoDB" id="9776171at2"/>
<feature type="transmembrane region" description="Helical" evidence="6">
    <location>
        <begin position="113"/>
        <end position="135"/>
    </location>
</feature>
<evidence type="ECO:0000256" key="4">
    <source>
        <dbReference type="ARBA" id="ARBA00022989"/>
    </source>
</evidence>
<feature type="transmembrane region" description="Helical" evidence="6">
    <location>
        <begin position="89"/>
        <end position="107"/>
    </location>
</feature>
<dbReference type="SUPFAM" id="SSF103473">
    <property type="entry name" value="MFS general substrate transporter"/>
    <property type="match status" value="1"/>
</dbReference>
<dbReference type="InterPro" id="IPR020846">
    <property type="entry name" value="MFS_dom"/>
</dbReference>
<feature type="transmembrane region" description="Helical" evidence="6">
    <location>
        <begin position="303"/>
        <end position="321"/>
    </location>
</feature>
<dbReference type="Pfam" id="PF07690">
    <property type="entry name" value="MFS_1"/>
    <property type="match status" value="1"/>
</dbReference>
<keyword evidence="2" id="KW-0813">Transport</keyword>
<feature type="transmembrane region" description="Helical" evidence="6">
    <location>
        <begin position="239"/>
        <end position="259"/>
    </location>
</feature>
<keyword evidence="3 6" id="KW-0812">Transmembrane</keyword>
<organism evidence="8 9">
    <name type="scientific">Isobaculum melis</name>
    <dbReference type="NCBI Taxonomy" id="142588"/>
    <lineage>
        <taxon>Bacteria</taxon>
        <taxon>Bacillati</taxon>
        <taxon>Bacillota</taxon>
        <taxon>Bacilli</taxon>
        <taxon>Lactobacillales</taxon>
        <taxon>Carnobacteriaceae</taxon>
        <taxon>Isobaculum</taxon>
    </lineage>
</organism>
<evidence type="ECO:0000259" key="7">
    <source>
        <dbReference type="PROSITE" id="PS50850"/>
    </source>
</evidence>
<dbReference type="AlphaFoldDB" id="A0A1H9T3F7"/>
<feature type="domain" description="Major facilitator superfamily (MFS) profile" evidence="7">
    <location>
        <begin position="23"/>
        <end position="418"/>
    </location>
</feature>
<evidence type="ECO:0000313" key="8">
    <source>
        <dbReference type="EMBL" id="SER91770.1"/>
    </source>
</evidence>
<dbReference type="InterPro" id="IPR011701">
    <property type="entry name" value="MFS"/>
</dbReference>
<evidence type="ECO:0000256" key="2">
    <source>
        <dbReference type="ARBA" id="ARBA00022448"/>
    </source>
</evidence>
<dbReference type="Proteomes" id="UP000198948">
    <property type="component" value="Unassembled WGS sequence"/>
</dbReference>
<dbReference type="RefSeq" id="WP_092652524.1">
    <property type="nucleotide sequence ID" value="NZ_FOHA01000010.1"/>
</dbReference>
<dbReference type="PROSITE" id="PS50850">
    <property type="entry name" value="MFS"/>
    <property type="match status" value="1"/>
</dbReference>
<protein>
    <submittedName>
        <fullName evidence="8">Predicted arabinose efflux permease, MFS family</fullName>
    </submittedName>
</protein>
<feature type="transmembrane region" description="Helical" evidence="6">
    <location>
        <begin position="184"/>
        <end position="205"/>
    </location>
</feature>
<evidence type="ECO:0000256" key="5">
    <source>
        <dbReference type="ARBA" id="ARBA00023136"/>
    </source>
</evidence>
<sequence length="419" mass="44113">MFVIKNQAISISEENRNYYYRKSLRIVVFSQILGGLGLAAGVTVGALIAQDMLGTDQYAGIPSALFTLGSAGAALLVGRISQNFGRRHGLSLGFLIGGLGALGVIWATTIQNIVLLFASLLFYGFGTATNLQARYAGSDLALPQKRASAVSIAMVSTTIGAVLGPNMTSTMSKVAIMFHLPPLTGAFILSATAYLCASLVLFLFLRPDPFILAKQLDKITTSKKEMITPEKQTLMKQNIIIGAVIMIVTQIVMLAIMTMTPIHMQHNGHGIGAVGLVIGIHIGSMYLPSLVTGILVSKIGTTNMGILSGFTLLSSAIITLISPGTSIIGLSIALSLLGIGWNFGLISGTTIIINATQIDNRAKVQGTIDVFIALGGSLGGVMSGIIVNAFSFGTLALFGAIISLLLVVYTWIFMLKQKI</sequence>
<proteinExistence type="predicted"/>
<feature type="transmembrane region" description="Helical" evidence="6">
    <location>
        <begin position="26"/>
        <end position="48"/>
    </location>
</feature>
<keyword evidence="5 6" id="KW-0472">Membrane</keyword>
<feature type="transmembrane region" description="Helical" evidence="6">
    <location>
        <begin position="147"/>
        <end position="164"/>
    </location>
</feature>
<dbReference type="STRING" id="142588.SAMN04488559_110104"/>
<feature type="transmembrane region" description="Helical" evidence="6">
    <location>
        <begin position="271"/>
        <end position="296"/>
    </location>
</feature>
<feature type="transmembrane region" description="Helical" evidence="6">
    <location>
        <begin position="368"/>
        <end position="390"/>
    </location>
</feature>
<evidence type="ECO:0000256" key="6">
    <source>
        <dbReference type="SAM" id="Phobius"/>
    </source>
</evidence>
<name>A0A1H9T3F7_9LACT</name>
<dbReference type="InterPro" id="IPR036259">
    <property type="entry name" value="MFS_trans_sf"/>
</dbReference>
<evidence type="ECO:0000256" key="1">
    <source>
        <dbReference type="ARBA" id="ARBA00004651"/>
    </source>
</evidence>
<evidence type="ECO:0000313" key="9">
    <source>
        <dbReference type="Proteomes" id="UP000198948"/>
    </source>
</evidence>
<evidence type="ECO:0000256" key="3">
    <source>
        <dbReference type="ARBA" id="ARBA00022692"/>
    </source>
</evidence>
<gene>
    <name evidence="8" type="ORF">SAMN04488559_110104</name>
</gene>